<gene>
    <name evidence="10" type="ORF">SAMN04487766_11092</name>
</gene>
<evidence type="ECO:0000313" key="11">
    <source>
        <dbReference type="Proteomes" id="UP000199671"/>
    </source>
</evidence>
<feature type="domain" description="Major facilitator superfamily (MFS) profile" evidence="9">
    <location>
        <begin position="38"/>
        <end position="513"/>
    </location>
</feature>
<evidence type="ECO:0000259" key="9">
    <source>
        <dbReference type="PROSITE" id="PS50850"/>
    </source>
</evidence>
<feature type="transmembrane region" description="Helical" evidence="8">
    <location>
        <begin position="72"/>
        <end position="91"/>
    </location>
</feature>
<proteinExistence type="inferred from homology"/>
<evidence type="ECO:0000256" key="5">
    <source>
        <dbReference type="ARBA" id="ARBA00022692"/>
    </source>
</evidence>
<feature type="transmembrane region" description="Helical" evidence="8">
    <location>
        <begin position="103"/>
        <end position="122"/>
    </location>
</feature>
<dbReference type="RefSeq" id="WP_218123049.1">
    <property type="nucleotide sequence ID" value="NZ_FNHU01000010.1"/>
</dbReference>
<feature type="transmembrane region" description="Helical" evidence="8">
    <location>
        <begin position="382"/>
        <end position="408"/>
    </location>
</feature>
<dbReference type="PANTHER" id="PTHR23501">
    <property type="entry name" value="MAJOR FACILITATOR SUPERFAMILY"/>
    <property type="match status" value="1"/>
</dbReference>
<evidence type="ECO:0000256" key="7">
    <source>
        <dbReference type="ARBA" id="ARBA00023136"/>
    </source>
</evidence>
<dbReference type="InterPro" id="IPR020846">
    <property type="entry name" value="MFS_dom"/>
</dbReference>
<dbReference type="InterPro" id="IPR011701">
    <property type="entry name" value="MFS"/>
</dbReference>
<dbReference type="EMBL" id="FNHU01000010">
    <property type="protein sequence ID" value="SDN00447.1"/>
    <property type="molecule type" value="Genomic_DNA"/>
</dbReference>
<feature type="transmembrane region" description="Helical" evidence="8">
    <location>
        <begin position="358"/>
        <end position="376"/>
    </location>
</feature>
<feature type="transmembrane region" description="Helical" evidence="8">
    <location>
        <begin position="429"/>
        <end position="455"/>
    </location>
</feature>
<name>A0A1G9XUG8_9ACTO</name>
<comment type="similarity">
    <text evidence="2">Belongs to the major facilitator superfamily. TCR/Tet family.</text>
</comment>
<dbReference type="CDD" id="cd17502">
    <property type="entry name" value="MFS_Azr1_MDR_like"/>
    <property type="match status" value="1"/>
</dbReference>
<evidence type="ECO:0000256" key="2">
    <source>
        <dbReference type="ARBA" id="ARBA00007520"/>
    </source>
</evidence>
<keyword evidence="5 8" id="KW-0812">Transmembrane</keyword>
<keyword evidence="3" id="KW-0813">Transport</keyword>
<dbReference type="Pfam" id="PF07690">
    <property type="entry name" value="MFS_1"/>
    <property type="match status" value="1"/>
</dbReference>
<dbReference type="Gene3D" id="1.20.1720.10">
    <property type="entry name" value="Multidrug resistance protein D"/>
    <property type="match status" value="1"/>
</dbReference>
<feature type="transmembrane region" description="Helical" evidence="8">
    <location>
        <begin position="36"/>
        <end position="60"/>
    </location>
</feature>
<evidence type="ECO:0000256" key="6">
    <source>
        <dbReference type="ARBA" id="ARBA00022989"/>
    </source>
</evidence>
<dbReference type="PANTHER" id="PTHR23501:SF197">
    <property type="entry name" value="COMD"/>
    <property type="match status" value="1"/>
</dbReference>
<comment type="subcellular location">
    <subcellularLocation>
        <location evidence="1">Cell membrane</location>
        <topology evidence="1">Multi-pass membrane protein</topology>
    </subcellularLocation>
</comment>
<dbReference type="AlphaFoldDB" id="A0A1G9XUG8"/>
<reference evidence="10 11" key="1">
    <citation type="submission" date="2016-10" db="EMBL/GenBank/DDBJ databases">
        <authorList>
            <person name="de Groot N.N."/>
        </authorList>
    </citation>
    <scope>NUCLEOTIDE SEQUENCE [LARGE SCALE GENOMIC DNA]</scope>
    <source>
        <strain evidence="10 11">KPR-7B</strain>
    </source>
</reference>
<dbReference type="Proteomes" id="UP000199671">
    <property type="component" value="Unassembled WGS sequence"/>
</dbReference>
<dbReference type="GO" id="GO:0022857">
    <property type="term" value="F:transmembrane transporter activity"/>
    <property type="evidence" value="ECO:0007669"/>
    <property type="project" value="InterPro"/>
</dbReference>
<feature type="transmembrane region" description="Helical" evidence="8">
    <location>
        <begin position="291"/>
        <end position="312"/>
    </location>
</feature>
<dbReference type="PRINTS" id="PR01036">
    <property type="entry name" value="TCRTETB"/>
</dbReference>
<evidence type="ECO:0000256" key="3">
    <source>
        <dbReference type="ARBA" id="ARBA00022448"/>
    </source>
</evidence>
<feature type="transmembrane region" description="Helical" evidence="8">
    <location>
        <begin position="128"/>
        <end position="149"/>
    </location>
</feature>
<feature type="transmembrane region" description="Helical" evidence="8">
    <location>
        <begin position="191"/>
        <end position="212"/>
    </location>
</feature>
<accession>A0A1G9XUG8</accession>
<protein>
    <submittedName>
        <fullName evidence="10">Drug resistance transporter, EmrB/QacA subfamily</fullName>
    </submittedName>
</protein>
<evidence type="ECO:0000313" key="10">
    <source>
        <dbReference type="EMBL" id="SDN00447.1"/>
    </source>
</evidence>
<organism evidence="10 11">
    <name type="scientific">Actinomyces ruminicola</name>
    <dbReference type="NCBI Taxonomy" id="332524"/>
    <lineage>
        <taxon>Bacteria</taxon>
        <taxon>Bacillati</taxon>
        <taxon>Actinomycetota</taxon>
        <taxon>Actinomycetes</taxon>
        <taxon>Actinomycetales</taxon>
        <taxon>Actinomycetaceae</taxon>
        <taxon>Actinomyces</taxon>
    </lineage>
</organism>
<keyword evidence="7 8" id="KW-0472">Membrane</keyword>
<sequence length="542" mass="56780">MSSSPTPGAAASEHADAQAISGAVEGMTFRPDRRFWVVYICLMTVQFLTAMYHTVVATALPTVIGDLGGVAHMSWAITAYTLGQTLAMPINGKLGDLVGRKQLYLLAIALFVGGSALCGLATDMFEFTVFRFVQGLGGGGLMICSQAITGDIIPPRVRGTYMAPMGAMFGIAAILGPLLGGWLSDWLGWRWIFWFFLPFGLFAWVAVAIALRMPRRSSSFSIDWAGLALTSIGAAGIVLIATWGGSTYAWNSPVTLGLIGVTLASWAAVVPVERRAADPILPLQVLTNHTFIIATVVSVLMAACMFGMNGYLPTYLQMVHGVSATMSGLLLVPGSVGMFTGSLLSGMLVTRTGRYKPFPIMGSLLAASGMAMLGVLPADAHVAWTGVAVFILEIGIGMFLQLSVLVIQNALPASMLGTATSTNNFFREIGVSIGNTIVGVLFTGRLTASLLALGFDSQKAASITPAFARSLNAATGAAVIDAYHHALAPVLLSLAPVLLLAAAIAVLFRPIPLSTKTGLEQLEEELAEEGAGSACRTEHSDG</sequence>
<keyword evidence="4" id="KW-1003">Cell membrane</keyword>
<dbReference type="FunFam" id="1.20.1720.10:FF:000004">
    <property type="entry name" value="EmrB/QacA family drug resistance transporter"/>
    <property type="match status" value="1"/>
</dbReference>
<dbReference type="GO" id="GO:0005886">
    <property type="term" value="C:plasma membrane"/>
    <property type="evidence" value="ECO:0007669"/>
    <property type="project" value="UniProtKB-SubCell"/>
</dbReference>
<feature type="transmembrane region" description="Helical" evidence="8">
    <location>
        <begin position="250"/>
        <end position="270"/>
    </location>
</feature>
<dbReference type="PROSITE" id="PS50850">
    <property type="entry name" value="MFS"/>
    <property type="match status" value="1"/>
</dbReference>
<keyword evidence="6 8" id="KW-1133">Transmembrane helix</keyword>
<feature type="transmembrane region" description="Helical" evidence="8">
    <location>
        <begin position="324"/>
        <end position="346"/>
    </location>
</feature>
<dbReference type="Gene3D" id="1.20.1250.20">
    <property type="entry name" value="MFS general substrate transporter like domains"/>
    <property type="match status" value="1"/>
</dbReference>
<feature type="transmembrane region" description="Helical" evidence="8">
    <location>
        <begin position="161"/>
        <end position="179"/>
    </location>
</feature>
<dbReference type="InterPro" id="IPR036259">
    <property type="entry name" value="MFS_trans_sf"/>
</dbReference>
<evidence type="ECO:0000256" key="4">
    <source>
        <dbReference type="ARBA" id="ARBA00022475"/>
    </source>
</evidence>
<dbReference type="SUPFAM" id="SSF103473">
    <property type="entry name" value="MFS general substrate transporter"/>
    <property type="match status" value="1"/>
</dbReference>
<evidence type="ECO:0000256" key="1">
    <source>
        <dbReference type="ARBA" id="ARBA00004651"/>
    </source>
</evidence>
<evidence type="ECO:0000256" key="8">
    <source>
        <dbReference type="SAM" id="Phobius"/>
    </source>
</evidence>
<feature type="transmembrane region" description="Helical" evidence="8">
    <location>
        <begin position="486"/>
        <end position="508"/>
    </location>
</feature>
<feature type="transmembrane region" description="Helical" evidence="8">
    <location>
        <begin position="224"/>
        <end position="244"/>
    </location>
</feature>